<sequence>MPTINLDTVQIKPPLDNEVPAVPQMLMDAAHIVPSSLNNFNEKSSGTTVILGICFVPGRKST</sequence>
<reference evidence="1 2" key="1">
    <citation type="journal article" date="2012" name="Science">
        <title>The Paleozoic origin of enzymatic lignin decomposition reconstructed from 31 fungal genomes.</title>
        <authorList>
            <person name="Floudas D."/>
            <person name="Binder M."/>
            <person name="Riley R."/>
            <person name="Barry K."/>
            <person name="Blanchette R.A."/>
            <person name="Henrissat B."/>
            <person name="Martinez A.T."/>
            <person name="Otillar R."/>
            <person name="Spatafora J.W."/>
            <person name="Yadav J.S."/>
            <person name="Aerts A."/>
            <person name="Benoit I."/>
            <person name="Boyd A."/>
            <person name="Carlson A."/>
            <person name="Copeland A."/>
            <person name="Coutinho P.M."/>
            <person name="de Vries R.P."/>
            <person name="Ferreira P."/>
            <person name="Findley K."/>
            <person name="Foster B."/>
            <person name="Gaskell J."/>
            <person name="Glotzer D."/>
            <person name="Gorecki P."/>
            <person name="Heitman J."/>
            <person name="Hesse C."/>
            <person name="Hori C."/>
            <person name="Igarashi K."/>
            <person name="Jurgens J.A."/>
            <person name="Kallen N."/>
            <person name="Kersten P."/>
            <person name="Kohler A."/>
            <person name="Kuees U."/>
            <person name="Kumar T.K.A."/>
            <person name="Kuo A."/>
            <person name="LaButti K."/>
            <person name="Larrondo L.F."/>
            <person name="Lindquist E."/>
            <person name="Ling A."/>
            <person name="Lombard V."/>
            <person name="Lucas S."/>
            <person name="Lundell T."/>
            <person name="Martin R."/>
            <person name="McLaughlin D.J."/>
            <person name="Morgenstern I."/>
            <person name="Morin E."/>
            <person name="Murat C."/>
            <person name="Nagy L.G."/>
            <person name="Nolan M."/>
            <person name="Ohm R.A."/>
            <person name="Patyshakuliyeva A."/>
            <person name="Rokas A."/>
            <person name="Ruiz-Duenas F.J."/>
            <person name="Sabat G."/>
            <person name="Salamov A."/>
            <person name="Samejima M."/>
            <person name="Schmutz J."/>
            <person name="Slot J.C."/>
            <person name="St John F."/>
            <person name="Stenlid J."/>
            <person name="Sun H."/>
            <person name="Sun S."/>
            <person name="Syed K."/>
            <person name="Tsang A."/>
            <person name="Wiebenga A."/>
            <person name="Young D."/>
            <person name="Pisabarro A."/>
            <person name="Eastwood D.C."/>
            <person name="Martin F."/>
            <person name="Cullen D."/>
            <person name="Grigoriev I.V."/>
            <person name="Hibbett D.S."/>
        </authorList>
    </citation>
    <scope>NUCLEOTIDE SEQUENCE [LARGE SCALE GENOMIC DNA]</scope>
    <source>
        <strain evidence="1 2">ATCC 11539</strain>
    </source>
</reference>
<gene>
    <name evidence="1" type="ORF">GLOTRDRAFT_131285</name>
</gene>
<dbReference type="AlphaFoldDB" id="S7PZD2"/>
<dbReference type="Proteomes" id="UP000030669">
    <property type="component" value="Unassembled WGS sequence"/>
</dbReference>
<evidence type="ECO:0000313" key="1">
    <source>
        <dbReference type="EMBL" id="EPQ53001.1"/>
    </source>
</evidence>
<organism evidence="1 2">
    <name type="scientific">Gloeophyllum trabeum (strain ATCC 11539 / FP-39264 / Madison 617)</name>
    <name type="common">Brown rot fungus</name>
    <dbReference type="NCBI Taxonomy" id="670483"/>
    <lineage>
        <taxon>Eukaryota</taxon>
        <taxon>Fungi</taxon>
        <taxon>Dikarya</taxon>
        <taxon>Basidiomycota</taxon>
        <taxon>Agaricomycotina</taxon>
        <taxon>Agaricomycetes</taxon>
        <taxon>Gloeophyllales</taxon>
        <taxon>Gloeophyllaceae</taxon>
        <taxon>Gloeophyllum</taxon>
    </lineage>
</organism>
<dbReference type="RefSeq" id="XP_007868317.1">
    <property type="nucleotide sequence ID" value="XM_007870126.1"/>
</dbReference>
<keyword evidence="2" id="KW-1185">Reference proteome</keyword>
<dbReference type="GeneID" id="19302281"/>
<name>S7PZD2_GLOTA</name>
<evidence type="ECO:0000313" key="2">
    <source>
        <dbReference type="Proteomes" id="UP000030669"/>
    </source>
</evidence>
<proteinExistence type="predicted"/>
<accession>S7PZD2</accession>
<dbReference type="EMBL" id="KB469306">
    <property type="protein sequence ID" value="EPQ53001.1"/>
    <property type="molecule type" value="Genomic_DNA"/>
</dbReference>
<dbReference type="HOGENOM" id="CLU_2904386_0_0_1"/>
<dbReference type="KEGG" id="gtr:GLOTRDRAFT_131285"/>
<protein>
    <submittedName>
        <fullName evidence="1">Uncharacterized protein</fullName>
    </submittedName>
</protein>